<name>A0AB36BIS1_STAWA</name>
<dbReference type="GO" id="GO:0003723">
    <property type="term" value="F:RNA binding"/>
    <property type="evidence" value="ECO:0007669"/>
    <property type="project" value="InterPro"/>
</dbReference>
<sequence>YTFDVTEVLFGAGYVPSNSEKYPLFGIISALYDTFHALPKITCSKTGALEDVRLCLTKDFKFRDCLGESKCPDEVSLPEPDVNRIARLSVFGQKSS</sequence>
<dbReference type="InterPro" id="IPR036430">
    <property type="entry name" value="RNase_T2-like_sf"/>
</dbReference>
<dbReference type="GO" id="GO:0033897">
    <property type="term" value="F:ribonuclease T2 activity"/>
    <property type="evidence" value="ECO:0007669"/>
    <property type="project" value="InterPro"/>
</dbReference>
<dbReference type="AlphaFoldDB" id="A0AB36BIS1"/>
<dbReference type="InterPro" id="IPR001568">
    <property type="entry name" value="RNase_T2-like"/>
</dbReference>
<organism evidence="3 4">
    <name type="scientific">Staphylococcus warneri</name>
    <dbReference type="NCBI Taxonomy" id="1292"/>
    <lineage>
        <taxon>Bacteria</taxon>
        <taxon>Bacillati</taxon>
        <taxon>Bacillota</taxon>
        <taxon>Bacilli</taxon>
        <taxon>Bacillales</taxon>
        <taxon>Staphylococcaceae</taxon>
        <taxon>Staphylococcus</taxon>
    </lineage>
</organism>
<evidence type="ECO:0000313" key="4">
    <source>
        <dbReference type="Proteomes" id="UP000481807"/>
    </source>
</evidence>
<evidence type="ECO:0000313" key="3">
    <source>
        <dbReference type="EMBL" id="NBH31930.1"/>
    </source>
</evidence>
<comment type="similarity">
    <text evidence="1 2">Belongs to the RNase T2 family.</text>
</comment>
<evidence type="ECO:0000256" key="1">
    <source>
        <dbReference type="ARBA" id="ARBA00007469"/>
    </source>
</evidence>
<dbReference type="Proteomes" id="UP000481807">
    <property type="component" value="Unassembled WGS sequence"/>
</dbReference>
<dbReference type="EMBL" id="QXWP01000132">
    <property type="protein sequence ID" value="NBH31930.1"/>
    <property type="molecule type" value="Genomic_DNA"/>
</dbReference>
<gene>
    <name evidence="3" type="ORF">D3Z30_13470</name>
</gene>
<dbReference type="Gene3D" id="3.90.730.10">
    <property type="entry name" value="Ribonuclease T2-like"/>
    <property type="match status" value="1"/>
</dbReference>
<feature type="non-terminal residue" evidence="3">
    <location>
        <position position="1"/>
    </location>
</feature>
<evidence type="ECO:0000256" key="2">
    <source>
        <dbReference type="RuleBase" id="RU004328"/>
    </source>
</evidence>
<accession>A0AB36BIS1</accession>
<protein>
    <submittedName>
        <fullName evidence="3">Uncharacterized protein</fullName>
    </submittedName>
</protein>
<dbReference type="Pfam" id="PF00445">
    <property type="entry name" value="Ribonuclease_T2"/>
    <property type="match status" value="1"/>
</dbReference>
<proteinExistence type="inferred from homology"/>
<comment type="caution">
    <text evidence="3">The sequence shown here is derived from an EMBL/GenBank/DDBJ whole genome shotgun (WGS) entry which is preliminary data.</text>
</comment>
<dbReference type="RefSeq" id="WP_160175760.1">
    <property type="nucleotide sequence ID" value="NZ_QXWP01000132.1"/>
</dbReference>
<dbReference type="SUPFAM" id="SSF55895">
    <property type="entry name" value="Ribonuclease Rh-like"/>
    <property type="match status" value="1"/>
</dbReference>
<reference evidence="3 4" key="1">
    <citation type="submission" date="2018-08" db="EMBL/GenBank/DDBJ databases">
        <title>Murine metabolic-syndrome-specific gut microbial biobank.</title>
        <authorList>
            <person name="Liu C."/>
        </authorList>
    </citation>
    <scope>NUCLEOTIDE SEQUENCE [LARGE SCALE GENOMIC DNA]</scope>
    <source>
        <strain evidence="3 4">1XD21-27</strain>
    </source>
</reference>